<reference evidence="1 2" key="1">
    <citation type="submission" date="2021-04" db="EMBL/GenBank/DDBJ databases">
        <title>Nocardia tengchongensis.</title>
        <authorList>
            <person name="Zhuang k."/>
            <person name="Ran Y."/>
            <person name="Li W."/>
        </authorList>
    </citation>
    <scope>NUCLEOTIDE SEQUENCE [LARGE SCALE GENOMIC DNA]</scope>
    <source>
        <strain evidence="1 2">CFH S0057</strain>
    </source>
</reference>
<dbReference type="EMBL" id="CP074371">
    <property type="protein sequence ID" value="QVI24176.1"/>
    <property type="molecule type" value="Genomic_DNA"/>
</dbReference>
<gene>
    <name evidence="1" type="ORF">KHQ06_16205</name>
</gene>
<dbReference type="Gene3D" id="3.10.180.10">
    <property type="entry name" value="2,3-Dihydroxybiphenyl 1,2-Dioxygenase, domain 1"/>
    <property type="match status" value="1"/>
</dbReference>
<proteinExistence type="predicted"/>
<organism evidence="1 2">
    <name type="scientific">Nocardia tengchongensis</name>
    <dbReference type="NCBI Taxonomy" id="2055889"/>
    <lineage>
        <taxon>Bacteria</taxon>
        <taxon>Bacillati</taxon>
        <taxon>Actinomycetota</taxon>
        <taxon>Actinomycetes</taxon>
        <taxon>Mycobacteriales</taxon>
        <taxon>Nocardiaceae</taxon>
        <taxon>Nocardia</taxon>
    </lineage>
</organism>
<protein>
    <recommendedName>
        <fullName evidence="3">Glyoxalase-like domain-containing protein</fullName>
    </recommendedName>
</protein>
<dbReference type="InterPro" id="IPR029068">
    <property type="entry name" value="Glyas_Bleomycin-R_OHBP_Dase"/>
</dbReference>
<name>A0ABX8CW88_9NOCA</name>
<dbReference type="SUPFAM" id="SSF54593">
    <property type="entry name" value="Glyoxalase/Bleomycin resistance protein/Dihydroxybiphenyl dioxygenase"/>
    <property type="match status" value="1"/>
</dbReference>
<dbReference type="Proteomes" id="UP000683310">
    <property type="component" value="Chromosome"/>
</dbReference>
<evidence type="ECO:0008006" key="3">
    <source>
        <dbReference type="Google" id="ProtNLM"/>
    </source>
</evidence>
<evidence type="ECO:0000313" key="2">
    <source>
        <dbReference type="Proteomes" id="UP000683310"/>
    </source>
</evidence>
<keyword evidence="2" id="KW-1185">Reference proteome</keyword>
<sequence length="46" mass="4974">MRLGLTVPDIDAAIEAVRQLNSDIRAHDDSSAIVVDPDGNSIELRD</sequence>
<evidence type="ECO:0000313" key="1">
    <source>
        <dbReference type="EMBL" id="QVI24176.1"/>
    </source>
</evidence>
<dbReference type="RefSeq" id="WP_213560239.1">
    <property type="nucleotide sequence ID" value="NZ_JBHXAJ010000019.1"/>
</dbReference>
<accession>A0ABX8CW88</accession>